<dbReference type="Gene3D" id="2.60.120.40">
    <property type="match status" value="1"/>
</dbReference>
<evidence type="ECO:0000259" key="21">
    <source>
        <dbReference type="PROSITE" id="PS50049"/>
    </source>
</evidence>
<evidence type="ECO:0000313" key="22">
    <source>
        <dbReference type="Proteomes" id="UP000221080"/>
    </source>
</evidence>
<evidence type="ECO:0000256" key="3">
    <source>
        <dbReference type="ARBA" id="ARBA00008670"/>
    </source>
</evidence>
<keyword evidence="7" id="KW-0597">Phosphoprotein</keyword>
<dbReference type="OrthoDB" id="5980568at2759"/>
<accession>A0A2D0T2H4</accession>
<dbReference type="RefSeq" id="XP_017349011.1">
    <property type="nucleotide sequence ID" value="XM_017493522.3"/>
</dbReference>
<dbReference type="InterPro" id="IPR006052">
    <property type="entry name" value="TNF_dom"/>
</dbReference>
<dbReference type="PANTHER" id="PTHR11471">
    <property type="entry name" value="TUMOR NECROSIS FACTOR FAMILY MEMBER"/>
    <property type="match status" value="1"/>
</dbReference>
<evidence type="ECO:0000256" key="19">
    <source>
        <dbReference type="PIRSR" id="PIRSR038013-50"/>
    </source>
</evidence>
<evidence type="ECO:0000256" key="11">
    <source>
        <dbReference type="ARBA" id="ARBA00022833"/>
    </source>
</evidence>
<keyword evidence="12" id="KW-0735">Signal-anchor</keyword>
<organism evidence="22 23">
    <name type="scientific">Ictalurus punctatus</name>
    <name type="common">Channel catfish</name>
    <name type="synonym">Silurus punctatus</name>
    <dbReference type="NCBI Taxonomy" id="7998"/>
    <lineage>
        <taxon>Eukaryota</taxon>
        <taxon>Metazoa</taxon>
        <taxon>Chordata</taxon>
        <taxon>Craniata</taxon>
        <taxon>Vertebrata</taxon>
        <taxon>Euteleostomi</taxon>
        <taxon>Actinopterygii</taxon>
        <taxon>Neopterygii</taxon>
        <taxon>Teleostei</taxon>
        <taxon>Ostariophysi</taxon>
        <taxon>Siluriformes</taxon>
        <taxon>Ictaluridae</taxon>
        <taxon>Ictalurus</taxon>
    </lineage>
</organism>
<dbReference type="GO" id="GO:0006915">
    <property type="term" value="P:apoptotic process"/>
    <property type="evidence" value="ECO:0007669"/>
    <property type="project" value="UniProtKB-KW"/>
</dbReference>
<evidence type="ECO:0000256" key="14">
    <source>
        <dbReference type="ARBA" id="ARBA00023136"/>
    </source>
</evidence>
<dbReference type="AlphaFoldDB" id="A0A2D0T2H4"/>
<dbReference type="GO" id="GO:0046872">
    <property type="term" value="F:metal ion binding"/>
    <property type="evidence" value="ECO:0007669"/>
    <property type="project" value="UniProtKB-KW"/>
</dbReference>
<dbReference type="InterPro" id="IPR017355">
    <property type="entry name" value="TNF_ligand_10/11"/>
</dbReference>
<evidence type="ECO:0000256" key="20">
    <source>
        <dbReference type="SAM" id="Phobius"/>
    </source>
</evidence>
<feature type="binding site" evidence="19">
    <location>
        <position position="292"/>
    </location>
    <ligand>
        <name>Zn(2+)</name>
        <dbReference type="ChEBI" id="CHEBI:29105"/>
        <note>ligand shared between all trimeric partners</note>
    </ligand>
</feature>
<keyword evidence="10 19" id="KW-0479">Metal-binding</keyword>
<keyword evidence="4" id="KW-1003">Cell membrane</keyword>
<gene>
    <name evidence="23" type="primary">tnfsf10l3</name>
</gene>
<evidence type="ECO:0000256" key="6">
    <source>
        <dbReference type="ARBA" id="ARBA00022525"/>
    </source>
</evidence>
<feature type="transmembrane region" description="Helical" evidence="20">
    <location>
        <begin position="69"/>
        <end position="93"/>
    </location>
</feature>
<dbReference type="KEGG" id="ipu:108279343"/>
<evidence type="ECO:0000256" key="8">
    <source>
        <dbReference type="ARBA" id="ARBA00022692"/>
    </source>
</evidence>
<dbReference type="Proteomes" id="UP000221080">
    <property type="component" value="Chromosome 18"/>
</dbReference>
<keyword evidence="22" id="KW-1185">Reference proteome</keyword>
<evidence type="ECO:0000256" key="5">
    <source>
        <dbReference type="ARBA" id="ARBA00022514"/>
    </source>
</evidence>
<dbReference type="PANTHER" id="PTHR11471:SF28">
    <property type="entry name" value="DEATH LIGAND 1B-RELATED"/>
    <property type="match status" value="1"/>
</dbReference>
<proteinExistence type="inferred from homology"/>
<dbReference type="InterPro" id="IPR008983">
    <property type="entry name" value="Tumour_necrosis_fac-like_dom"/>
</dbReference>
<evidence type="ECO:0000256" key="4">
    <source>
        <dbReference type="ARBA" id="ARBA00022475"/>
    </source>
</evidence>
<feature type="domain" description="THD" evidence="21">
    <location>
        <begin position="180"/>
        <end position="342"/>
    </location>
</feature>
<evidence type="ECO:0000256" key="15">
    <source>
        <dbReference type="ARBA" id="ARBA00055277"/>
    </source>
</evidence>
<dbReference type="PIRSF" id="PIRSF038013">
    <property type="entry name" value="TNF10_TNF11"/>
    <property type="match status" value="1"/>
</dbReference>
<dbReference type="GO" id="GO:0005164">
    <property type="term" value="F:tumor necrosis factor receptor binding"/>
    <property type="evidence" value="ECO:0007669"/>
    <property type="project" value="InterPro"/>
</dbReference>
<protein>
    <recommendedName>
        <fullName evidence="17">Tumor necrosis factor ligand superfamily member 10</fullName>
    </recommendedName>
    <alternativeName>
        <fullName evidence="18">TNF-related apoptosis-inducing ligand</fullName>
    </alternativeName>
</protein>
<comment type="function">
    <text evidence="15">Cytokine that binds to TNFRSF10A/TRAILR1, TNFRSF10B/TRAILR2, TNFRSF10C/TRAILR3, TNFRSF10D/TRAILR4 and possibly also to TNFRSF11B/OPG. Induces apoptosis. Its activity may be modulated by binding to the decoy receptors TNFRSF10C/TRAILR3, TNFRSF10D/TRAILR4 and TNFRSF11B/OPG that cannot induce apoptosis.</text>
</comment>
<reference evidence="22" key="1">
    <citation type="journal article" date="2016" name="Nat. Commun.">
        <title>The channel catfish genome sequence provides insights into the evolution of scale formation in teleosts.</title>
        <authorList>
            <person name="Liu Z."/>
            <person name="Liu S."/>
            <person name="Yao J."/>
            <person name="Bao L."/>
            <person name="Zhang J."/>
            <person name="Li Y."/>
            <person name="Jiang C."/>
            <person name="Sun L."/>
            <person name="Wang R."/>
            <person name="Zhang Y."/>
            <person name="Zhou T."/>
            <person name="Zeng Q."/>
            <person name="Fu Q."/>
            <person name="Gao S."/>
            <person name="Li N."/>
            <person name="Koren S."/>
            <person name="Jiang Y."/>
            <person name="Zimin A."/>
            <person name="Xu P."/>
            <person name="Phillippy A.M."/>
            <person name="Geng X."/>
            <person name="Song L."/>
            <person name="Sun F."/>
            <person name="Li C."/>
            <person name="Wang X."/>
            <person name="Chen A."/>
            <person name="Jin Y."/>
            <person name="Yuan Z."/>
            <person name="Yang Y."/>
            <person name="Tan S."/>
            <person name="Peatman E."/>
            <person name="Lu J."/>
            <person name="Qin Z."/>
            <person name="Dunham R."/>
            <person name="Li Z."/>
            <person name="Sonstegard T."/>
            <person name="Feng J."/>
            <person name="Danzmann R.G."/>
            <person name="Schroeder S."/>
            <person name="Scheffler B."/>
            <person name="Duke M.V."/>
            <person name="Ballard L."/>
            <person name="Kucuktas H."/>
            <person name="Kaltenboeck L."/>
            <person name="Liu H."/>
            <person name="Armbruster J."/>
            <person name="Xie Y."/>
            <person name="Kirby M.L."/>
            <person name="Tian Y."/>
            <person name="Flanagan M.E."/>
            <person name="Mu W."/>
            <person name="Waldbieser G.C."/>
        </authorList>
    </citation>
    <scope>NUCLEOTIDE SEQUENCE [LARGE SCALE GENOMIC DNA]</scope>
    <source>
        <strain evidence="22">SDA103</strain>
    </source>
</reference>
<evidence type="ECO:0000256" key="10">
    <source>
        <dbReference type="ARBA" id="ARBA00022723"/>
    </source>
</evidence>
<comment type="subcellular location">
    <subcellularLocation>
        <location evidence="1">Cell membrane</location>
        <topology evidence="1">Single-pass type II membrane protein</topology>
    </subcellularLocation>
    <subcellularLocation>
        <location evidence="2">Secreted</location>
    </subcellularLocation>
</comment>
<evidence type="ECO:0000256" key="7">
    <source>
        <dbReference type="ARBA" id="ARBA00022553"/>
    </source>
</evidence>
<dbReference type="FunFam" id="2.60.120.40:FF:000014">
    <property type="entry name" value="Tumor necrosis factor ligand superfamily member"/>
    <property type="match status" value="1"/>
</dbReference>
<dbReference type="SMART" id="SM00207">
    <property type="entry name" value="TNF"/>
    <property type="match status" value="1"/>
</dbReference>
<evidence type="ECO:0000256" key="12">
    <source>
        <dbReference type="ARBA" id="ARBA00022968"/>
    </source>
</evidence>
<sequence length="344" mass="38322">MRRLYKGNTKVYMQHARCGLDSPALHASSEGGERKALASESDYLRSVCSESSSFIMAQPKISVDAPSKLWITTVFVVMVVLQVASTTGLFVYLNMSMAQARSQGVSEELRCLGLLNALEKDQEVPDGLVQLFGEPCIRLAEGIKTYISKVTENIISQHIFQERQTAETRLKVLNGGNQRPSAHLTLRDNGLQGPTSLSPQRDLHQSCRHPVRSWGNQSFGTHLHNMTVSNGRLRIPQTGRYYLYAQVYFRYLTLSNTEYQSSSDSQQVVQCVYKKTAYAQPIQLLKGVGTKCWAPDSENALHSIYQGGMFELRAGDEIFVSVSSPTAVHAEDSSSYFGAFRFDL</sequence>
<evidence type="ECO:0000256" key="2">
    <source>
        <dbReference type="ARBA" id="ARBA00004613"/>
    </source>
</evidence>
<keyword evidence="5" id="KW-0202">Cytokine</keyword>
<name>A0A2D0T2H4_ICTPU</name>
<evidence type="ECO:0000256" key="18">
    <source>
        <dbReference type="ARBA" id="ARBA00083215"/>
    </source>
</evidence>
<dbReference type="Pfam" id="PF00229">
    <property type="entry name" value="TNF"/>
    <property type="match status" value="1"/>
</dbReference>
<evidence type="ECO:0000256" key="9">
    <source>
        <dbReference type="ARBA" id="ARBA00022703"/>
    </source>
</evidence>
<evidence type="ECO:0000313" key="23">
    <source>
        <dbReference type="RefSeq" id="XP_017349011.1"/>
    </source>
</evidence>
<evidence type="ECO:0000256" key="1">
    <source>
        <dbReference type="ARBA" id="ARBA00004401"/>
    </source>
</evidence>
<keyword evidence="13 20" id="KW-1133">Transmembrane helix</keyword>
<dbReference type="GO" id="GO:2001238">
    <property type="term" value="P:positive regulation of extrinsic apoptotic signaling pathway"/>
    <property type="evidence" value="ECO:0007669"/>
    <property type="project" value="UniProtKB-ARBA"/>
</dbReference>
<evidence type="ECO:0000256" key="16">
    <source>
        <dbReference type="ARBA" id="ARBA00063957"/>
    </source>
</evidence>
<evidence type="ECO:0000256" key="13">
    <source>
        <dbReference type="ARBA" id="ARBA00022989"/>
    </source>
</evidence>
<keyword evidence="9" id="KW-0053">Apoptosis</keyword>
<keyword evidence="8 20" id="KW-0812">Transmembrane</keyword>
<dbReference type="GO" id="GO:0005615">
    <property type="term" value="C:extracellular space"/>
    <property type="evidence" value="ECO:0007669"/>
    <property type="project" value="UniProtKB-KW"/>
</dbReference>
<keyword evidence="14 20" id="KW-0472">Membrane</keyword>
<dbReference type="CTD" id="562262"/>
<dbReference type="GeneID" id="108279343"/>
<dbReference type="OMA" id="YLNMSMA"/>
<keyword evidence="6" id="KW-0964">Secreted</keyword>
<reference evidence="23" key="2">
    <citation type="submission" date="2025-08" db="UniProtKB">
        <authorList>
            <consortium name="RefSeq"/>
        </authorList>
    </citation>
    <scope>IDENTIFICATION</scope>
    <source>
        <tissue evidence="23">Blood</tissue>
    </source>
</reference>
<dbReference type="GO" id="GO:0005125">
    <property type="term" value="F:cytokine activity"/>
    <property type="evidence" value="ECO:0007669"/>
    <property type="project" value="UniProtKB-KW"/>
</dbReference>
<dbReference type="SUPFAM" id="SSF49842">
    <property type="entry name" value="TNF-like"/>
    <property type="match status" value="1"/>
</dbReference>
<dbReference type="PROSITE" id="PS50049">
    <property type="entry name" value="THD_2"/>
    <property type="match status" value="1"/>
</dbReference>
<dbReference type="CDD" id="cd00184">
    <property type="entry name" value="TNF"/>
    <property type="match status" value="1"/>
</dbReference>
<keyword evidence="11 19" id="KW-0862">Zinc</keyword>
<dbReference type="GO" id="GO:0005886">
    <property type="term" value="C:plasma membrane"/>
    <property type="evidence" value="ECO:0007669"/>
    <property type="project" value="UniProtKB-SubCell"/>
</dbReference>
<comment type="subunit">
    <text evidence="16">Homotrimer. One TNFSF10 homotrimer interacts with three TNFSF10A mononers. One TNFSF10 homotrimer interacts with three TNFSF10B mononers.</text>
</comment>
<evidence type="ECO:0000256" key="17">
    <source>
        <dbReference type="ARBA" id="ARBA00074586"/>
    </source>
</evidence>
<dbReference type="GO" id="GO:0006955">
    <property type="term" value="P:immune response"/>
    <property type="evidence" value="ECO:0007669"/>
    <property type="project" value="InterPro"/>
</dbReference>
<comment type="similarity">
    <text evidence="3">Belongs to the tumor necrosis factor family.</text>
</comment>